<keyword evidence="4" id="KW-1185">Reference proteome</keyword>
<gene>
    <name evidence="3" type="ORF">BUALT_Bualt07G0034200</name>
</gene>
<dbReference type="Pfam" id="PF14392">
    <property type="entry name" value="zf-CCHC_4"/>
    <property type="match status" value="1"/>
</dbReference>
<feature type="domain" description="DUF4283" evidence="1">
    <location>
        <begin position="35"/>
        <end position="106"/>
    </location>
</feature>
<proteinExistence type="predicted"/>
<dbReference type="InterPro" id="IPR025836">
    <property type="entry name" value="Zn_knuckle_CX2CX4HX4C"/>
</dbReference>
<evidence type="ECO:0000313" key="4">
    <source>
        <dbReference type="Proteomes" id="UP000826271"/>
    </source>
</evidence>
<dbReference type="PANTHER" id="PTHR31286">
    <property type="entry name" value="GLYCINE-RICH CELL WALL STRUCTURAL PROTEIN 1.8-LIKE"/>
    <property type="match status" value="1"/>
</dbReference>
<accession>A0AAV6X7L7</accession>
<dbReference type="InterPro" id="IPR040256">
    <property type="entry name" value="At4g02000-like"/>
</dbReference>
<feature type="domain" description="Zinc knuckle CX2CX4HX4C" evidence="2">
    <location>
        <begin position="149"/>
        <end position="196"/>
    </location>
</feature>
<sequence length="236" mass="27279">MDREIERLQRSLVITEDEAVMIPEGLCNAGYSNKELMLVGRVLSLRPYNFEAFRNTIIRIIHPLQGLTVRKISVERFVFIFNHVADRQRALEERPWNFDKNLIVLAIVRDSDNRSLNYAPGYLLGRFKDVHLDNSGVSWDSTLKLTVEIDVTKPLKRVLQLNSPFGKSYIVTFQYERLPNFCYLCGKICHLATYCLLRYSKDFKDLGAHTPFGPWLRAPLSNSRGQSSNSNQFLFS</sequence>
<evidence type="ECO:0008006" key="5">
    <source>
        <dbReference type="Google" id="ProtNLM"/>
    </source>
</evidence>
<dbReference type="AlphaFoldDB" id="A0AAV6X7L7"/>
<dbReference type="EMBL" id="WHWC01000007">
    <property type="protein sequence ID" value="KAG8378914.1"/>
    <property type="molecule type" value="Genomic_DNA"/>
</dbReference>
<dbReference type="Pfam" id="PF14111">
    <property type="entry name" value="DUF4283"/>
    <property type="match status" value="1"/>
</dbReference>
<name>A0AAV6X7L7_9LAMI</name>
<dbReference type="Proteomes" id="UP000826271">
    <property type="component" value="Unassembled WGS sequence"/>
</dbReference>
<organism evidence="3 4">
    <name type="scientific">Buddleja alternifolia</name>
    <dbReference type="NCBI Taxonomy" id="168488"/>
    <lineage>
        <taxon>Eukaryota</taxon>
        <taxon>Viridiplantae</taxon>
        <taxon>Streptophyta</taxon>
        <taxon>Embryophyta</taxon>
        <taxon>Tracheophyta</taxon>
        <taxon>Spermatophyta</taxon>
        <taxon>Magnoliopsida</taxon>
        <taxon>eudicotyledons</taxon>
        <taxon>Gunneridae</taxon>
        <taxon>Pentapetalae</taxon>
        <taxon>asterids</taxon>
        <taxon>lamiids</taxon>
        <taxon>Lamiales</taxon>
        <taxon>Scrophulariaceae</taxon>
        <taxon>Buddlejeae</taxon>
        <taxon>Buddleja</taxon>
    </lineage>
</organism>
<comment type="caution">
    <text evidence="3">The sequence shown here is derived from an EMBL/GenBank/DDBJ whole genome shotgun (WGS) entry which is preliminary data.</text>
</comment>
<evidence type="ECO:0000259" key="1">
    <source>
        <dbReference type="Pfam" id="PF14111"/>
    </source>
</evidence>
<dbReference type="PANTHER" id="PTHR31286:SF178">
    <property type="entry name" value="DUF4283 DOMAIN-CONTAINING PROTEIN"/>
    <property type="match status" value="1"/>
</dbReference>
<reference evidence="3" key="1">
    <citation type="submission" date="2019-10" db="EMBL/GenBank/DDBJ databases">
        <authorList>
            <person name="Zhang R."/>
            <person name="Pan Y."/>
            <person name="Wang J."/>
            <person name="Ma R."/>
            <person name="Yu S."/>
        </authorList>
    </citation>
    <scope>NUCLEOTIDE SEQUENCE</scope>
    <source>
        <strain evidence="3">LA-IB0</strain>
        <tissue evidence="3">Leaf</tissue>
    </source>
</reference>
<evidence type="ECO:0000259" key="2">
    <source>
        <dbReference type="Pfam" id="PF14392"/>
    </source>
</evidence>
<evidence type="ECO:0000313" key="3">
    <source>
        <dbReference type="EMBL" id="KAG8378914.1"/>
    </source>
</evidence>
<protein>
    <recommendedName>
        <fullName evidence="5">Zinc knuckle CX2CX4HX4C domain-containing protein</fullName>
    </recommendedName>
</protein>
<dbReference type="InterPro" id="IPR025558">
    <property type="entry name" value="DUF4283"/>
</dbReference>